<keyword evidence="2" id="KW-0813">Transport</keyword>
<evidence type="ECO:0000259" key="8">
    <source>
        <dbReference type="PROSITE" id="PS51202"/>
    </source>
</evidence>
<feature type="transmembrane region" description="Helical" evidence="7">
    <location>
        <begin position="456"/>
        <end position="475"/>
    </location>
</feature>
<feature type="transmembrane region" description="Helical" evidence="7">
    <location>
        <begin position="411"/>
        <end position="444"/>
    </location>
</feature>
<evidence type="ECO:0000256" key="7">
    <source>
        <dbReference type="SAM" id="Phobius"/>
    </source>
</evidence>
<dbReference type="SUPFAM" id="SSF116726">
    <property type="entry name" value="TrkA C-terminal domain-like"/>
    <property type="match status" value="2"/>
</dbReference>
<protein>
    <submittedName>
        <fullName evidence="9">TrkA family protein</fullName>
    </submittedName>
</protein>
<dbReference type="OrthoDB" id="9809303at2"/>
<evidence type="ECO:0000256" key="2">
    <source>
        <dbReference type="ARBA" id="ARBA00022448"/>
    </source>
</evidence>
<dbReference type="InterPro" id="IPR051679">
    <property type="entry name" value="DASS-Related_Transporters"/>
</dbReference>
<accession>A0A317PL69</accession>
<dbReference type="InterPro" id="IPR036721">
    <property type="entry name" value="RCK_C_sf"/>
</dbReference>
<evidence type="ECO:0000313" key="9">
    <source>
        <dbReference type="EMBL" id="PWW01497.1"/>
    </source>
</evidence>
<feature type="transmembrane region" description="Helical" evidence="7">
    <location>
        <begin position="580"/>
        <end position="599"/>
    </location>
</feature>
<feature type="transmembrane region" description="Helical" evidence="7">
    <location>
        <begin position="9"/>
        <end position="31"/>
    </location>
</feature>
<dbReference type="PROSITE" id="PS51202">
    <property type="entry name" value="RCK_C"/>
    <property type="match status" value="2"/>
</dbReference>
<organism evidence="9 10">
    <name type="scientific">Hoeflea marina</name>
    <dbReference type="NCBI Taxonomy" id="274592"/>
    <lineage>
        <taxon>Bacteria</taxon>
        <taxon>Pseudomonadati</taxon>
        <taxon>Pseudomonadota</taxon>
        <taxon>Alphaproteobacteria</taxon>
        <taxon>Hyphomicrobiales</taxon>
        <taxon>Rhizobiaceae</taxon>
        <taxon>Hoeflea</taxon>
    </lineage>
</organism>
<dbReference type="InterPro" id="IPR004680">
    <property type="entry name" value="Cit_transptr-like_dom"/>
</dbReference>
<dbReference type="InterPro" id="IPR031312">
    <property type="entry name" value="Na/sul_symport_CS"/>
</dbReference>
<feature type="domain" description="RCK C-terminal" evidence="8">
    <location>
        <begin position="310"/>
        <end position="394"/>
    </location>
</feature>
<evidence type="ECO:0000256" key="5">
    <source>
        <dbReference type="ARBA" id="ARBA00022989"/>
    </source>
</evidence>
<dbReference type="GO" id="GO:0006813">
    <property type="term" value="P:potassium ion transport"/>
    <property type="evidence" value="ECO:0007669"/>
    <property type="project" value="InterPro"/>
</dbReference>
<evidence type="ECO:0000256" key="6">
    <source>
        <dbReference type="ARBA" id="ARBA00023136"/>
    </source>
</evidence>
<proteinExistence type="predicted"/>
<dbReference type="AlphaFoldDB" id="A0A317PL69"/>
<name>A0A317PL69_9HYPH</name>
<evidence type="ECO:0000313" key="10">
    <source>
        <dbReference type="Proteomes" id="UP000246352"/>
    </source>
</evidence>
<feature type="transmembrane region" description="Helical" evidence="7">
    <location>
        <begin position="487"/>
        <end position="508"/>
    </location>
</feature>
<feature type="transmembrane region" description="Helical" evidence="7">
    <location>
        <begin position="66"/>
        <end position="86"/>
    </location>
</feature>
<evidence type="ECO:0000256" key="3">
    <source>
        <dbReference type="ARBA" id="ARBA00022692"/>
    </source>
</evidence>
<dbReference type="Pfam" id="PF02080">
    <property type="entry name" value="TrkA_C"/>
    <property type="match status" value="1"/>
</dbReference>
<dbReference type="GO" id="GO:0005886">
    <property type="term" value="C:plasma membrane"/>
    <property type="evidence" value="ECO:0007669"/>
    <property type="project" value="TreeGrafter"/>
</dbReference>
<feature type="transmembrane region" description="Helical" evidence="7">
    <location>
        <begin position="514"/>
        <end position="535"/>
    </location>
</feature>
<feature type="transmembrane region" description="Helical" evidence="7">
    <location>
        <begin position="106"/>
        <end position="129"/>
    </location>
</feature>
<dbReference type="RefSeq" id="WP_110031306.1">
    <property type="nucleotide sequence ID" value="NZ_QGTR01000002.1"/>
</dbReference>
<keyword evidence="3 7" id="KW-0812">Transmembrane</keyword>
<evidence type="ECO:0000256" key="1">
    <source>
        <dbReference type="ARBA" id="ARBA00004141"/>
    </source>
</evidence>
<reference evidence="9 10" key="1">
    <citation type="submission" date="2018-05" db="EMBL/GenBank/DDBJ databases">
        <title>Genomic Encyclopedia of Type Strains, Phase IV (KMG-IV): sequencing the most valuable type-strain genomes for metagenomic binning, comparative biology and taxonomic classification.</title>
        <authorList>
            <person name="Goeker M."/>
        </authorList>
    </citation>
    <scope>NUCLEOTIDE SEQUENCE [LARGE SCALE GENOMIC DNA]</scope>
    <source>
        <strain evidence="9 10">DSM 16791</strain>
    </source>
</reference>
<evidence type="ECO:0000256" key="4">
    <source>
        <dbReference type="ARBA" id="ARBA00022737"/>
    </source>
</evidence>
<comment type="subcellular location">
    <subcellularLocation>
        <location evidence="1">Membrane</location>
        <topology evidence="1">Multi-pass membrane protein</topology>
    </subcellularLocation>
</comment>
<feature type="transmembrane region" description="Helical" evidence="7">
    <location>
        <begin position="37"/>
        <end position="54"/>
    </location>
</feature>
<dbReference type="Pfam" id="PF03600">
    <property type="entry name" value="CitMHS"/>
    <property type="match status" value="1"/>
</dbReference>
<feature type="transmembrane region" description="Helical" evidence="7">
    <location>
        <begin position="542"/>
        <end position="560"/>
    </location>
</feature>
<feature type="transmembrane region" description="Helical" evidence="7">
    <location>
        <begin position="150"/>
        <end position="171"/>
    </location>
</feature>
<dbReference type="EMBL" id="QGTR01000002">
    <property type="protein sequence ID" value="PWW01497.1"/>
    <property type="molecule type" value="Genomic_DNA"/>
</dbReference>
<keyword evidence="4" id="KW-0677">Repeat</keyword>
<sequence length="602" mass="63719">MSYSFFSDFLADWSAGLSAVILGLVFLGFLFEKMPPAAVATAGAAAFLLLGYVTTEEVLAVFSNPAPITIAAMFILSSALVSTGVLDAASSYFVGLSERRGPIALVLILLGAALASSLMNNTPLVIVLIPIISRMARALDIPSSKVLIPLSYMAILGGTLTLIGTSTNLLIDGVAQREGMEPMRMLEILPFGLVALVVGGLTLLVLGPRLLPSHMASGEAIDDSATEFMSEVQIIAPAADADEPNSTGRVLSDFSALSKTRVIAVLRGTERLKPDPELELNRNDLVIFHANQSELLTLHDHPNYSLGYFKALLSVADQQKTEKVEAVYAGDAGSSGRQLRDLGWFKAGVRVLGISRRKHNPGPELSEVRLRAGDRILLEGSPGDLAEILQSESFVAAAEPKLRPYKRHRAGVAILTMATVIVLSIFNVAPIVTLSLLGVGIILLMRCVEAEDAWKAIDGSILVLIFAMLAIGRGLDNTGVVQGLVEAVTPYLKTVSPLVVLFAVYALTSVLTELISNNAVAVILTPMAIGLATSLGIDPKPLIYAIMLGASASFATPIGYQTNTLVYAAGSYRFADFLKIGLVMNVVVGIASCLAIWAFTGI</sequence>
<dbReference type="PROSITE" id="PS01271">
    <property type="entry name" value="NA_SULFATE"/>
    <property type="match status" value="1"/>
</dbReference>
<dbReference type="PANTHER" id="PTHR43652">
    <property type="entry name" value="BASIC AMINO ACID ANTIPORTER YFCC-RELATED"/>
    <property type="match status" value="1"/>
</dbReference>
<dbReference type="GO" id="GO:0008324">
    <property type="term" value="F:monoatomic cation transmembrane transporter activity"/>
    <property type="evidence" value="ECO:0007669"/>
    <property type="project" value="InterPro"/>
</dbReference>
<dbReference type="PANTHER" id="PTHR43652:SF2">
    <property type="entry name" value="BASIC AMINO ACID ANTIPORTER YFCC-RELATED"/>
    <property type="match status" value="1"/>
</dbReference>
<dbReference type="Proteomes" id="UP000246352">
    <property type="component" value="Unassembled WGS sequence"/>
</dbReference>
<feature type="transmembrane region" description="Helical" evidence="7">
    <location>
        <begin position="191"/>
        <end position="211"/>
    </location>
</feature>
<dbReference type="InterPro" id="IPR006037">
    <property type="entry name" value="RCK_C"/>
</dbReference>
<keyword evidence="6 7" id="KW-0472">Membrane</keyword>
<keyword evidence="10" id="KW-1185">Reference proteome</keyword>
<gene>
    <name evidence="9" type="ORF">DFR52_102159</name>
</gene>
<comment type="caution">
    <text evidence="9">The sequence shown here is derived from an EMBL/GenBank/DDBJ whole genome shotgun (WGS) entry which is preliminary data.</text>
</comment>
<keyword evidence="5 7" id="KW-1133">Transmembrane helix</keyword>
<dbReference type="Gene3D" id="3.30.70.1450">
    <property type="entry name" value="Regulator of K+ conductance, C-terminal domain"/>
    <property type="match status" value="1"/>
</dbReference>
<feature type="domain" description="RCK C-terminal" evidence="8">
    <location>
        <begin position="222"/>
        <end position="304"/>
    </location>
</feature>